<evidence type="ECO:0000313" key="7">
    <source>
        <dbReference type="EMBL" id="KAJ7080173.1"/>
    </source>
</evidence>
<keyword evidence="4" id="KW-0175">Coiled coil</keyword>
<dbReference type="Pfam" id="PF02902">
    <property type="entry name" value="Peptidase_C48"/>
    <property type="match status" value="1"/>
</dbReference>
<name>A0AAD6TWT0_9AGAR</name>
<dbReference type="Gene3D" id="3.40.395.10">
    <property type="entry name" value="Adenoviral Proteinase, Chain A"/>
    <property type="match status" value="1"/>
</dbReference>
<comment type="similarity">
    <text evidence="1">Belongs to the peptidase C48 family.</text>
</comment>
<accession>A0AAD6TWT0</accession>
<evidence type="ECO:0000259" key="6">
    <source>
        <dbReference type="PROSITE" id="PS50600"/>
    </source>
</evidence>
<feature type="non-terminal residue" evidence="7">
    <location>
        <position position="1"/>
    </location>
</feature>
<dbReference type="Proteomes" id="UP001222325">
    <property type="component" value="Unassembled WGS sequence"/>
</dbReference>
<dbReference type="AlphaFoldDB" id="A0AAD6TWT0"/>
<feature type="region of interest" description="Disordered" evidence="5">
    <location>
        <begin position="150"/>
        <end position="182"/>
    </location>
</feature>
<dbReference type="SUPFAM" id="SSF54001">
    <property type="entry name" value="Cysteine proteinases"/>
    <property type="match status" value="1"/>
</dbReference>
<feature type="compositionally biased region" description="Low complexity" evidence="5">
    <location>
        <begin position="159"/>
        <end position="175"/>
    </location>
</feature>
<dbReference type="InterPro" id="IPR003653">
    <property type="entry name" value="Peptidase_C48_C"/>
</dbReference>
<dbReference type="Pfam" id="PF18758">
    <property type="entry name" value="KDZ"/>
    <property type="match status" value="1"/>
</dbReference>
<gene>
    <name evidence="7" type="ORF">B0H15DRAFT_997436</name>
</gene>
<feature type="coiled-coil region" evidence="4">
    <location>
        <begin position="504"/>
        <end position="531"/>
    </location>
</feature>
<sequence length="1083" mass="121887">AQRLTDAWNHLLPQLEAPWLRYYDHTHGKPRAVIPETLQYGCIASCASSTTSKVKCLYPTQHGVFPASPTKTKTGVSIDVLDFYRAFFERSCDAITALAAALHTLYDRRGFRVTSDQDERASDPFRRLLIQAVQWAANLRDRVEKKVAADVPLPGPGTAGPSVDSAAPDAAAAPARGPPPLQRGRADRILRERCPACFNLQEWGRDLKEGGDVQVGADGCFSYRHMRKAGDGPISYDPSFFIPKHKVDAVAQKIDAARKRPAAKVKPFMPQEVIDACQESWDAANENKRKADPKRYDASGIFVMTCRHGQVLFLCNVDTPGEQQRYIIAMVEEVASLLPPSATVVQAYDVGCVTDHSLNLFPILTSDIRKRISFVINGMHAYGHHWACQLVYSPRFREGMGLADHEGVERFWSRIRKLIPLTRGQWNSRRIWMIDQYAAFVSAEGREGLGNWIHRQQRKNVTPKHRAAVATLQDCRVPVQELRVQWEAQKLAQTSIRAHAPARLRRELDKVLLLQNQIDAVEKAIEDTKKTLQGSKVSPHSLAVLRGLEVTHARLGKEAEDLYTSLNIQETFPELRGLPLEFAQTLLVMRDLKINIRKRAIGSFFEWETLDRAVSGRREALGTKLHQSTRKAISKRQPSLLKAIKKFNAGCESLAQLRPPGCNVPIPSPLSTQLNGLRNDPDLHEDVWITPSVGPIPRWLTDEDVRDGIRSLHVADRCAEEIVRLNLERENLRRWLTEEMEVVRSAIELDPESPLVFLLRWREDHIIELGRSWGPSLRLQDINSHFVTRSTASATAFATSATAFVASTATSTSSFQSASSLDLDPGALSDEDQANLIEEVLQDSDDEEEEGEASTVEALADSLDIRWEYTGAFSHFVVRPGHRALQIALEDWQPFQCPTGRLNGFGLNGVAASLQRLYSDPYSPTKAFAEQCAVLSTYDLPCVRYKGSDPDLWRRVVHTQYWEKPVWLIPIHRPTEEHWVLVVVVVPKQELFFFDSMASRGGWRRDLRDVMVLVTRMVVLSNRNQHALHVATEGPEARWTASPLFTIGHPRQTNGYDCGLWVLCMMAAIMRGRRDVQISEAEM</sequence>
<comment type="caution">
    <text evidence="7">The sequence shown here is derived from an EMBL/GenBank/DDBJ whole genome shotgun (WGS) entry which is preliminary data.</text>
</comment>
<protein>
    <recommendedName>
        <fullName evidence="6">Ubiquitin-like protease family profile domain-containing protein</fullName>
    </recommendedName>
</protein>
<keyword evidence="3" id="KW-0378">Hydrolase</keyword>
<evidence type="ECO:0000256" key="4">
    <source>
        <dbReference type="SAM" id="Coils"/>
    </source>
</evidence>
<dbReference type="PANTHER" id="PTHR33096">
    <property type="entry name" value="CXC2 DOMAIN-CONTAINING PROTEIN"/>
    <property type="match status" value="1"/>
</dbReference>
<evidence type="ECO:0000256" key="2">
    <source>
        <dbReference type="ARBA" id="ARBA00022670"/>
    </source>
</evidence>
<evidence type="ECO:0000313" key="8">
    <source>
        <dbReference type="Proteomes" id="UP001222325"/>
    </source>
</evidence>
<feature type="domain" description="Ubiquitin-like protease family profile" evidence="6">
    <location>
        <begin position="885"/>
        <end position="1069"/>
    </location>
</feature>
<keyword evidence="2" id="KW-0645">Protease</keyword>
<proteinExistence type="inferred from homology"/>
<dbReference type="GO" id="GO:0008234">
    <property type="term" value="F:cysteine-type peptidase activity"/>
    <property type="evidence" value="ECO:0007669"/>
    <property type="project" value="InterPro"/>
</dbReference>
<evidence type="ECO:0000256" key="3">
    <source>
        <dbReference type="ARBA" id="ARBA00022801"/>
    </source>
</evidence>
<organism evidence="7 8">
    <name type="scientific">Mycena belliarum</name>
    <dbReference type="NCBI Taxonomy" id="1033014"/>
    <lineage>
        <taxon>Eukaryota</taxon>
        <taxon>Fungi</taxon>
        <taxon>Dikarya</taxon>
        <taxon>Basidiomycota</taxon>
        <taxon>Agaricomycotina</taxon>
        <taxon>Agaricomycetes</taxon>
        <taxon>Agaricomycetidae</taxon>
        <taxon>Agaricales</taxon>
        <taxon>Marasmiineae</taxon>
        <taxon>Mycenaceae</taxon>
        <taxon>Mycena</taxon>
    </lineage>
</organism>
<dbReference type="EMBL" id="JARJCN010000056">
    <property type="protein sequence ID" value="KAJ7080173.1"/>
    <property type="molecule type" value="Genomic_DNA"/>
</dbReference>
<dbReference type="GO" id="GO:0019783">
    <property type="term" value="F:ubiquitin-like protein peptidase activity"/>
    <property type="evidence" value="ECO:0007669"/>
    <property type="project" value="UniProtKB-ARBA"/>
</dbReference>
<dbReference type="GO" id="GO:0006508">
    <property type="term" value="P:proteolysis"/>
    <property type="evidence" value="ECO:0007669"/>
    <property type="project" value="UniProtKB-KW"/>
</dbReference>
<dbReference type="PANTHER" id="PTHR33096:SF1">
    <property type="entry name" value="CXC1-LIKE CYSTEINE CLUSTER ASSOCIATED WITH KDZ TRANSPOSASES DOMAIN-CONTAINING PROTEIN"/>
    <property type="match status" value="1"/>
</dbReference>
<reference evidence="7" key="1">
    <citation type="submission" date="2023-03" db="EMBL/GenBank/DDBJ databases">
        <title>Massive genome expansion in bonnet fungi (Mycena s.s.) driven by repeated elements and novel gene families across ecological guilds.</title>
        <authorList>
            <consortium name="Lawrence Berkeley National Laboratory"/>
            <person name="Harder C.B."/>
            <person name="Miyauchi S."/>
            <person name="Viragh M."/>
            <person name="Kuo A."/>
            <person name="Thoen E."/>
            <person name="Andreopoulos B."/>
            <person name="Lu D."/>
            <person name="Skrede I."/>
            <person name="Drula E."/>
            <person name="Henrissat B."/>
            <person name="Morin E."/>
            <person name="Kohler A."/>
            <person name="Barry K."/>
            <person name="LaButti K."/>
            <person name="Morin E."/>
            <person name="Salamov A."/>
            <person name="Lipzen A."/>
            <person name="Mereny Z."/>
            <person name="Hegedus B."/>
            <person name="Baldrian P."/>
            <person name="Stursova M."/>
            <person name="Weitz H."/>
            <person name="Taylor A."/>
            <person name="Grigoriev I.V."/>
            <person name="Nagy L.G."/>
            <person name="Martin F."/>
            <person name="Kauserud H."/>
        </authorList>
    </citation>
    <scope>NUCLEOTIDE SEQUENCE</scope>
    <source>
        <strain evidence="7">CBHHK173m</strain>
    </source>
</reference>
<dbReference type="InterPro" id="IPR040521">
    <property type="entry name" value="KDZ"/>
</dbReference>
<dbReference type="PROSITE" id="PS50600">
    <property type="entry name" value="ULP_PROTEASE"/>
    <property type="match status" value="1"/>
</dbReference>
<evidence type="ECO:0000256" key="1">
    <source>
        <dbReference type="ARBA" id="ARBA00005234"/>
    </source>
</evidence>
<evidence type="ECO:0000256" key="5">
    <source>
        <dbReference type="SAM" id="MobiDB-lite"/>
    </source>
</evidence>
<dbReference type="InterPro" id="IPR038765">
    <property type="entry name" value="Papain-like_cys_pep_sf"/>
</dbReference>
<keyword evidence="8" id="KW-1185">Reference proteome</keyword>
<feature type="non-terminal residue" evidence="7">
    <location>
        <position position="1083"/>
    </location>
</feature>